<evidence type="ECO:0000256" key="3">
    <source>
        <dbReference type="ARBA" id="ARBA00022664"/>
    </source>
</evidence>
<feature type="compositionally biased region" description="Basic and acidic residues" evidence="9">
    <location>
        <begin position="221"/>
        <end position="237"/>
    </location>
</feature>
<keyword evidence="4" id="KW-0747">Spliceosome</keyword>
<evidence type="ECO:0000256" key="8">
    <source>
        <dbReference type="SAM" id="Coils"/>
    </source>
</evidence>
<evidence type="ECO:0000313" key="12">
    <source>
        <dbReference type="Proteomes" id="UP001530315"/>
    </source>
</evidence>
<feature type="domain" description="CBF1-interacting co-repressor CIR N-terminal" evidence="10">
    <location>
        <begin position="11"/>
        <end position="47"/>
    </location>
</feature>
<feature type="compositionally biased region" description="Polar residues" evidence="9">
    <location>
        <begin position="376"/>
        <end position="389"/>
    </location>
</feature>
<feature type="region of interest" description="Disordered" evidence="9">
    <location>
        <begin position="221"/>
        <end position="469"/>
    </location>
</feature>
<dbReference type="Pfam" id="PF10197">
    <property type="entry name" value="Cir_N"/>
    <property type="match status" value="1"/>
</dbReference>
<comment type="caution">
    <text evidence="11">The sequence shown here is derived from an EMBL/GenBank/DDBJ whole genome shotgun (WGS) entry which is preliminary data.</text>
</comment>
<keyword evidence="12" id="KW-1185">Reference proteome</keyword>
<evidence type="ECO:0000256" key="6">
    <source>
        <dbReference type="ARBA" id="ARBA00023187"/>
    </source>
</evidence>
<protein>
    <recommendedName>
        <fullName evidence="10">CBF1-interacting co-repressor CIR N-terminal domain-containing protein</fullName>
    </recommendedName>
</protein>
<dbReference type="InterPro" id="IPR019339">
    <property type="entry name" value="CIR_N_dom"/>
</dbReference>
<evidence type="ECO:0000256" key="5">
    <source>
        <dbReference type="ARBA" id="ARBA00023054"/>
    </source>
</evidence>
<evidence type="ECO:0000256" key="2">
    <source>
        <dbReference type="ARBA" id="ARBA00006695"/>
    </source>
</evidence>
<reference evidence="11 12" key="1">
    <citation type="submission" date="2024-10" db="EMBL/GenBank/DDBJ databases">
        <title>Updated reference genomes for cyclostephanoid diatoms.</title>
        <authorList>
            <person name="Roberts W.R."/>
            <person name="Alverson A.J."/>
        </authorList>
    </citation>
    <scope>NUCLEOTIDE SEQUENCE [LARGE SCALE GENOMIC DNA]</scope>
    <source>
        <strain evidence="11 12">AJA276-08</strain>
    </source>
</reference>
<evidence type="ECO:0000256" key="1">
    <source>
        <dbReference type="ARBA" id="ARBA00004123"/>
    </source>
</evidence>
<accession>A0ABD3QHY4</accession>
<organism evidence="11 12">
    <name type="scientific">Stephanodiscus triporus</name>
    <dbReference type="NCBI Taxonomy" id="2934178"/>
    <lineage>
        <taxon>Eukaryota</taxon>
        <taxon>Sar</taxon>
        <taxon>Stramenopiles</taxon>
        <taxon>Ochrophyta</taxon>
        <taxon>Bacillariophyta</taxon>
        <taxon>Coscinodiscophyceae</taxon>
        <taxon>Thalassiosirophycidae</taxon>
        <taxon>Stephanodiscales</taxon>
        <taxon>Stephanodiscaceae</taxon>
        <taxon>Stephanodiscus</taxon>
    </lineage>
</organism>
<dbReference type="GO" id="GO:0006397">
    <property type="term" value="P:mRNA processing"/>
    <property type="evidence" value="ECO:0007669"/>
    <property type="project" value="UniProtKB-KW"/>
</dbReference>
<gene>
    <name evidence="11" type="ORF">ACHAW5_003681</name>
</gene>
<feature type="compositionally biased region" description="Basic and acidic residues" evidence="9">
    <location>
        <begin position="393"/>
        <end position="404"/>
    </location>
</feature>
<comment type="similarity">
    <text evidence="2">Belongs to the CWC25 family.</text>
</comment>
<feature type="compositionally biased region" description="Low complexity" evidence="9">
    <location>
        <begin position="301"/>
        <end position="316"/>
    </location>
</feature>
<evidence type="ECO:0000256" key="9">
    <source>
        <dbReference type="SAM" id="MobiDB-lite"/>
    </source>
</evidence>
<proteinExistence type="inferred from homology"/>
<keyword evidence="3" id="KW-0507">mRNA processing</keyword>
<dbReference type="GO" id="GO:0005681">
    <property type="term" value="C:spliceosomal complex"/>
    <property type="evidence" value="ECO:0007669"/>
    <property type="project" value="UniProtKB-KW"/>
</dbReference>
<dbReference type="EMBL" id="JALLAZ020000231">
    <property type="protein sequence ID" value="KAL3800033.1"/>
    <property type="molecule type" value="Genomic_DNA"/>
</dbReference>
<feature type="compositionally biased region" description="Basic and acidic residues" evidence="9">
    <location>
        <begin position="432"/>
        <end position="460"/>
    </location>
</feature>
<keyword evidence="6" id="KW-0508">mRNA splicing</keyword>
<evidence type="ECO:0000259" key="10">
    <source>
        <dbReference type="SMART" id="SM01083"/>
    </source>
</evidence>
<keyword evidence="5 8" id="KW-0175">Coiled coil</keyword>
<feature type="compositionally biased region" description="Polar residues" evidence="9">
    <location>
        <begin position="412"/>
        <end position="429"/>
    </location>
</feature>
<evidence type="ECO:0000256" key="7">
    <source>
        <dbReference type="ARBA" id="ARBA00023242"/>
    </source>
</evidence>
<feature type="compositionally biased region" description="Basic residues" evidence="9">
    <location>
        <begin position="359"/>
        <end position="375"/>
    </location>
</feature>
<dbReference type="InterPro" id="IPR051376">
    <property type="entry name" value="CWC25_splicing_factor"/>
</dbReference>
<feature type="coiled-coil region" evidence="8">
    <location>
        <begin position="23"/>
        <end position="50"/>
    </location>
</feature>
<dbReference type="PANTHER" id="PTHR16196">
    <property type="entry name" value="CELL CYCLE CONTROL PROTEIN CWF25"/>
    <property type="match status" value="1"/>
</dbReference>
<dbReference type="Proteomes" id="UP001530315">
    <property type="component" value="Unassembled WGS sequence"/>
</dbReference>
<dbReference type="GO" id="GO:0008380">
    <property type="term" value="P:RNA splicing"/>
    <property type="evidence" value="ECO:0007669"/>
    <property type="project" value="UniProtKB-KW"/>
</dbReference>
<name>A0ABD3QHY4_9STRA</name>
<dbReference type="PANTHER" id="PTHR16196:SF0">
    <property type="entry name" value="PRE-MRNA-SPLICING FACTOR CWC25 HOMOLOG"/>
    <property type="match status" value="1"/>
</dbReference>
<feature type="compositionally biased region" description="Basic and acidic residues" evidence="9">
    <location>
        <begin position="324"/>
        <end position="358"/>
    </location>
</feature>
<sequence length="469" mass="53733">MPGLSFLSKKSWHTSNLSNQEKVWIAEQKAESESRKMAELREQIKVEREREEFDRLTKGDAVGDRGTNWMYEGGGAAAATVAREEEDARRNEAYLLGKEYVPDGKARHSGDFVEASTMTGALEKASTFGAMIGAGYANKGEGAMKLRIQEDATTTSSAAADGGDGVNIHIDDKDKDWSQNFHLRHEDPMFAVHQRRQAQLKDAEKKKRLLERAGLDVFARRDFEGANEYSEHRKEEASEGDDDDDGYSGRHKRKRRGRSKSEKMKKRSRREGEHRRRRHSKSKRDHHKRRNSNRDDDDRSSSSSTSYSSSSASMSSGRRRRHCDGRDGRKGQYDRRRRKADEYDYNDRRRNRDSSSRRERSRSRSRSRSGSRRNIKQTLSSAPSPSRTCNNDDETRGAVTERTRGRYGLVGTSLSNKDNNDGTSIQYQLGGNRHDGYLGPDKRLLESKRQTEAEERERVRQISRKGSRR</sequence>
<dbReference type="AlphaFoldDB" id="A0ABD3QHY4"/>
<evidence type="ECO:0000256" key="4">
    <source>
        <dbReference type="ARBA" id="ARBA00022728"/>
    </source>
</evidence>
<dbReference type="SMART" id="SM01083">
    <property type="entry name" value="Cir_N"/>
    <property type="match status" value="1"/>
</dbReference>
<evidence type="ECO:0000313" key="11">
    <source>
        <dbReference type="EMBL" id="KAL3800033.1"/>
    </source>
</evidence>
<keyword evidence="7" id="KW-0539">Nucleus</keyword>
<feature type="compositionally biased region" description="Basic residues" evidence="9">
    <location>
        <begin position="249"/>
        <end position="291"/>
    </location>
</feature>
<comment type="subcellular location">
    <subcellularLocation>
        <location evidence="1">Nucleus</location>
    </subcellularLocation>
</comment>